<dbReference type="InterPro" id="IPR010905">
    <property type="entry name" value="Glyco_hydro_88"/>
</dbReference>
<organism evidence="4 5">
    <name type="scientific">Polaribacter sejongensis</name>
    <dbReference type="NCBI Taxonomy" id="985043"/>
    <lineage>
        <taxon>Bacteria</taxon>
        <taxon>Pseudomonadati</taxon>
        <taxon>Bacteroidota</taxon>
        <taxon>Flavobacteriia</taxon>
        <taxon>Flavobacteriales</taxon>
        <taxon>Flavobacteriaceae</taxon>
    </lineage>
</organism>
<dbReference type="Proteomes" id="UP000232721">
    <property type="component" value="Chromosome"/>
</dbReference>
<accession>A0ABN5F8M6</accession>
<reference evidence="4 5" key="1">
    <citation type="submission" date="2017-02" db="EMBL/GenBank/DDBJ databases">
        <title>Trade-off between light-utilization and light-protection in marine flavobacteria.</title>
        <authorList>
            <person name="Kumagai Y."/>
            <person name="Yoshizawa S."/>
            <person name="Kogure K."/>
            <person name="Iwasaki W."/>
        </authorList>
    </citation>
    <scope>NUCLEOTIDE SEQUENCE [LARGE SCALE GENOMIC DNA]</scope>
    <source>
        <strain evidence="4 5">KCTC 23670</strain>
    </source>
</reference>
<evidence type="ECO:0000313" key="5">
    <source>
        <dbReference type="Proteomes" id="UP000232721"/>
    </source>
</evidence>
<dbReference type="SUPFAM" id="SSF48208">
    <property type="entry name" value="Six-hairpin glycosidases"/>
    <property type="match status" value="1"/>
</dbReference>
<feature type="signal peptide" evidence="3">
    <location>
        <begin position="1"/>
        <end position="19"/>
    </location>
</feature>
<proteinExistence type="inferred from homology"/>
<gene>
    <name evidence="4" type="ORF">BTO15_02565</name>
</gene>
<dbReference type="EMBL" id="CP019336">
    <property type="protein sequence ID" value="AUC23943.1"/>
    <property type="molecule type" value="Genomic_DNA"/>
</dbReference>
<evidence type="ECO:0000256" key="2">
    <source>
        <dbReference type="ARBA" id="ARBA00038358"/>
    </source>
</evidence>
<dbReference type="GO" id="GO:0016787">
    <property type="term" value="F:hydrolase activity"/>
    <property type="evidence" value="ECO:0007669"/>
    <property type="project" value="UniProtKB-KW"/>
</dbReference>
<dbReference type="PANTHER" id="PTHR36845">
    <property type="entry name" value="HYDROLASE, PUTATIVE (AFU_ORTHOLOGUE AFUA_7G05090)-RELATED"/>
    <property type="match status" value="1"/>
</dbReference>
<name>A0ABN5F8M6_9FLAO</name>
<feature type="chain" id="PRO_5045241256" evidence="3">
    <location>
        <begin position="20"/>
        <end position="398"/>
    </location>
</feature>
<comment type="similarity">
    <text evidence="2">Belongs to the glycosyl hydrolase 88 family.</text>
</comment>
<keyword evidence="5" id="KW-1185">Reference proteome</keyword>
<evidence type="ECO:0000256" key="1">
    <source>
        <dbReference type="ARBA" id="ARBA00022801"/>
    </source>
</evidence>
<dbReference type="InterPro" id="IPR012341">
    <property type="entry name" value="6hp_glycosidase-like_sf"/>
</dbReference>
<protein>
    <submittedName>
        <fullName evidence="4">Glucuronyl hydrolase</fullName>
    </submittedName>
</protein>
<dbReference type="InterPro" id="IPR008928">
    <property type="entry name" value="6-hairpin_glycosidase_sf"/>
</dbReference>
<dbReference type="Pfam" id="PF07470">
    <property type="entry name" value="Glyco_hydro_88"/>
    <property type="match status" value="1"/>
</dbReference>
<dbReference type="Gene3D" id="1.50.10.10">
    <property type="match status" value="1"/>
</dbReference>
<evidence type="ECO:0000313" key="4">
    <source>
        <dbReference type="EMBL" id="AUC23943.1"/>
    </source>
</evidence>
<evidence type="ECO:0000256" key="3">
    <source>
        <dbReference type="SAM" id="SignalP"/>
    </source>
</evidence>
<dbReference type="InterPro" id="IPR052369">
    <property type="entry name" value="UG_Glycosaminoglycan_Hydrolase"/>
</dbReference>
<keyword evidence="3" id="KW-0732">Signal</keyword>
<sequence length="398" mass="45504">MNKISVLFVLMLMSKSMFSQEQNKDQFDYQKVLDYCIDKSLHTVSSFNDNDKFPRYIETDATHWESDKVENWISGFWPGILWYSFEASNNLALKQSAALYTQKQQVVMDKPIRSHDLGFMLYCSYGNGYRLTKNSAYKTLLLSAADSLATLYNPTVGTILSWPSKRKNNNWPHHTIIDNMMNLELLFWAAKNGGAKNLYNIAVKHAETTMKHHIRTDNTTYHVVFYNDKNGDFIKGKTHQGYTDDSLWARGQAWGIYGFTMCYRETGKVEFMETAIKLADAYIKNLPNDLIPYWDFNDPSIPNTPRDASAAAVVASALLELSSLNTDALISEKYKGIAIKMLQSLSSDMYLSKDKNNAFLLHSTGNKPKNREVDVSIIYADYYYIEALLLLKKISLKG</sequence>
<dbReference type="PANTHER" id="PTHR36845:SF1">
    <property type="entry name" value="HYDROLASE, PUTATIVE (AFU_ORTHOLOGUE AFUA_7G05090)-RELATED"/>
    <property type="match status" value="1"/>
</dbReference>
<keyword evidence="1 4" id="KW-0378">Hydrolase</keyword>